<sequence length="121" mass="14002">MAEGLCRFKPNRLPLGYYEVHNDARYVRRAFVVVHFGQTQRTYFADVLNNHGFSEKYYPLANIDFAKLPYRSPSHYLLDVTAPDLENSFIQCKSVSVIACPNEQSDFSECKKFTPQPIKCQ</sequence>
<reference evidence="2" key="1">
    <citation type="submission" date="2022-10" db="EMBL/GenBank/DDBJ databases">
        <title>Genome assembly of Pristionchus species.</title>
        <authorList>
            <person name="Yoshida K."/>
            <person name="Sommer R.J."/>
        </authorList>
    </citation>
    <scope>NUCLEOTIDE SEQUENCE [LARGE SCALE GENOMIC DNA]</scope>
    <source>
        <strain evidence="2">RS5460</strain>
    </source>
</reference>
<keyword evidence="2" id="KW-1185">Reference proteome</keyword>
<gene>
    <name evidence="1" type="ORF">PMAYCL1PPCAC_26238</name>
</gene>
<protein>
    <submittedName>
        <fullName evidence="1">Uncharacterized protein</fullName>
    </submittedName>
</protein>
<dbReference type="EMBL" id="BTRK01000005">
    <property type="protein sequence ID" value="GMR56043.1"/>
    <property type="molecule type" value="Genomic_DNA"/>
</dbReference>
<organism evidence="1 2">
    <name type="scientific">Pristionchus mayeri</name>
    <dbReference type="NCBI Taxonomy" id="1317129"/>
    <lineage>
        <taxon>Eukaryota</taxon>
        <taxon>Metazoa</taxon>
        <taxon>Ecdysozoa</taxon>
        <taxon>Nematoda</taxon>
        <taxon>Chromadorea</taxon>
        <taxon>Rhabditida</taxon>
        <taxon>Rhabditina</taxon>
        <taxon>Diplogasteromorpha</taxon>
        <taxon>Diplogasteroidea</taxon>
        <taxon>Neodiplogasteridae</taxon>
        <taxon>Pristionchus</taxon>
    </lineage>
</organism>
<dbReference type="Proteomes" id="UP001328107">
    <property type="component" value="Unassembled WGS sequence"/>
</dbReference>
<accession>A0AAN5D3M9</accession>
<evidence type="ECO:0000313" key="1">
    <source>
        <dbReference type="EMBL" id="GMR56043.1"/>
    </source>
</evidence>
<evidence type="ECO:0000313" key="2">
    <source>
        <dbReference type="Proteomes" id="UP001328107"/>
    </source>
</evidence>
<name>A0AAN5D3M9_9BILA</name>
<comment type="caution">
    <text evidence="1">The sequence shown here is derived from an EMBL/GenBank/DDBJ whole genome shotgun (WGS) entry which is preliminary data.</text>
</comment>
<dbReference type="AlphaFoldDB" id="A0AAN5D3M9"/>
<proteinExistence type="predicted"/>